<dbReference type="EMBL" id="KK198754">
    <property type="protein sequence ID" value="KCW85462.1"/>
    <property type="molecule type" value="Genomic_DNA"/>
</dbReference>
<dbReference type="AlphaFoldDB" id="A0A059D4H8"/>
<proteinExistence type="predicted"/>
<gene>
    <name evidence="1" type="ORF">EUGRSUZ_B02270</name>
</gene>
<reference evidence="1" key="1">
    <citation type="submission" date="2013-07" db="EMBL/GenBank/DDBJ databases">
        <title>The genome of Eucalyptus grandis.</title>
        <authorList>
            <person name="Schmutz J."/>
            <person name="Hayes R."/>
            <person name="Myburg A."/>
            <person name="Tuskan G."/>
            <person name="Grattapaglia D."/>
            <person name="Rokhsar D.S."/>
        </authorList>
    </citation>
    <scope>NUCLEOTIDE SEQUENCE</scope>
    <source>
        <tissue evidence="1">Leaf extractions</tissue>
    </source>
</reference>
<evidence type="ECO:0000313" key="1">
    <source>
        <dbReference type="EMBL" id="KCW85462.1"/>
    </source>
</evidence>
<dbReference type="InParanoid" id="A0A059D4H8"/>
<dbReference type="STRING" id="71139.A0A059D4H8"/>
<organism evidence="1">
    <name type="scientific">Eucalyptus grandis</name>
    <name type="common">Flooded gum</name>
    <dbReference type="NCBI Taxonomy" id="71139"/>
    <lineage>
        <taxon>Eukaryota</taxon>
        <taxon>Viridiplantae</taxon>
        <taxon>Streptophyta</taxon>
        <taxon>Embryophyta</taxon>
        <taxon>Tracheophyta</taxon>
        <taxon>Spermatophyta</taxon>
        <taxon>Magnoliopsida</taxon>
        <taxon>eudicotyledons</taxon>
        <taxon>Gunneridae</taxon>
        <taxon>Pentapetalae</taxon>
        <taxon>rosids</taxon>
        <taxon>malvids</taxon>
        <taxon>Myrtales</taxon>
        <taxon>Myrtaceae</taxon>
        <taxon>Myrtoideae</taxon>
        <taxon>Eucalypteae</taxon>
        <taxon>Eucalyptus</taxon>
    </lineage>
</organism>
<protein>
    <submittedName>
        <fullName evidence="1">Uncharacterized protein</fullName>
    </submittedName>
</protein>
<accession>A0A059D4H8</accession>
<sequence length="93" mass="10176">MAAITLAAIRGQCHYVNKNWLDGISANWSPTETRLHNRCSGKNQINLCQSTLLPIYLTRFQAVAGGKAQHIETVHNSPISITELGVKVPHKAA</sequence>
<name>A0A059D4H8_EUCGR</name>
<dbReference type="Gramene" id="KCW85462">
    <property type="protein sequence ID" value="KCW85462"/>
    <property type="gene ID" value="EUGRSUZ_B02270"/>
</dbReference>